<dbReference type="AlphaFoldDB" id="A0A5N6X7J1"/>
<gene>
    <name evidence="1" type="ORF">BDV39DRAFT_203142</name>
</gene>
<evidence type="ECO:0000313" key="1">
    <source>
        <dbReference type="EMBL" id="KAE8329201.1"/>
    </source>
</evidence>
<dbReference type="Proteomes" id="UP000325945">
    <property type="component" value="Unassembled WGS sequence"/>
</dbReference>
<dbReference type="EMBL" id="ML741780">
    <property type="protein sequence ID" value="KAE8329201.1"/>
    <property type="molecule type" value="Genomic_DNA"/>
</dbReference>
<keyword evidence="2" id="KW-1185">Reference proteome</keyword>
<reference evidence="2" key="1">
    <citation type="submission" date="2019-04" db="EMBL/GenBank/DDBJ databases">
        <title>Friends and foes A comparative genomics studyof 23 Aspergillus species from section Flavi.</title>
        <authorList>
            <consortium name="DOE Joint Genome Institute"/>
            <person name="Kjaerbolling I."/>
            <person name="Vesth T."/>
            <person name="Frisvad J.C."/>
            <person name="Nybo J.L."/>
            <person name="Theobald S."/>
            <person name="Kildgaard S."/>
            <person name="Isbrandt T."/>
            <person name="Kuo A."/>
            <person name="Sato A."/>
            <person name="Lyhne E.K."/>
            <person name="Kogle M.E."/>
            <person name="Wiebenga A."/>
            <person name="Kun R.S."/>
            <person name="Lubbers R.J."/>
            <person name="Makela M.R."/>
            <person name="Barry K."/>
            <person name="Chovatia M."/>
            <person name="Clum A."/>
            <person name="Daum C."/>
            <person name="Haridas S."/>
            <person name="He G."/>
            <person name="LaButti K."/>
            <person name="Lipzen A."/>
            <person name="Mondo S."/>
            <person name="Riley R."/>
            <person name="Salamov A."/>
            <person name="Simmons B.A."/>
            <person name="Magnuson J.K."/>
            <person name="Henrissat B."/>
            <person name="Mortensen U.H."/>
            <person name="Larsen T.O."/>
            <person name="Devries R.P."/>
            <person name="Grigoriev I.V."/>
            <person name="Machida M."/>
            <person name="Baker S.E."/>
            <person name="Andersen M.R."/>
        </authorList>
    </citation>
    <scope>NUCLEOTIDE SEQUENCE [LARGE SCALE GENOMIC DNA]</scope>
    <source>
        <strain evidence="2">CBS 130017</strain>
    </source>
</reference>
<name>A0A5N6X7J1_9EURO</name>
<organism evidence="1 2">
    <name type="scientific">Aspergillus sergii</name>
    <dbReference type="NCBI Taxonomy" id="1034303"/>
    <lineage>
        <taxon>Eukaryota</taxon>
        <taxon>Fungi</taxon>
        <taxon>Dikarya</taxon>
        <taxon>Ascomycota</taxon>
        <taxon>Pezizomycotina</taxon>
        <taxon>Eurotiomycetes</taxon>
        <taxon>Eurotiomycetidae</taxon>
        <taxon>Eurotiales</taxon>
        <taxon>Aspergillaceae</taxon>
        <taxon>Aspergillus</taxon>
        <taxon>Aspergillus subgen. Circumdati</taxon>
    </lineage>
</organism>
<protein>
    <submittedName>
        <fullName evidence="1">Uncharacterized protein</fullName>
    </submittedName>
</protein>
<proteinExistence type="predicted"/>
<accession>A0A5N6X7J1</accession>
<sequence>MARHVIRGSNQWKKTKLTHDEINAIRQDKNLFRRSVEVPSERAVDIARVLLCTSQVVDTEIVRKYGIGIKGVSSISRGIVVIADELGQCLETEVWATEAVFKGLLTPRE</sequence>
<evidence type="ECO:0000313" key="2">
    <source>
        <dbReference type="Proteomes" id="UP000325945"/>
    </source>
</evidence>